<keyword evidence="1" id="KW-0418">Kinase</keyword>
<gene>
    <name evidence="1" type="ORF">FYJ45_04470</name>
</gene>
<comment type="caution">
    <text evidence="1">The sequence shown here is derived from an EMBL/GenBank/DDBJ whole genome shotgun (WGS) entry which is preliminary data.</text>
</comment>
<dbReference type="AlphaFoldDB" id="A0A6N7WAA4"/>
<evidence type="ECO:0000313" key="1">
    <source>
        <dbReference type="EMBL" id="MSS87613.1"/>
    </source>
</evidence>
<organism evidence="1 2">
    <name type="scientific">Eisenbergiella porci</name>
    <dbReference type="NCBI Taxonomy" id="2652274"/>
    <lineage>
        <taxon>Bacteria</taxon>
        <taxon>Bacillati</taxon>
        <taxon>Bacillota</taxon>
        <taxon>Clostridia</taxon>
        <taxon>Lachnospirales</taxon>
        <taxon>Lachnospiraceae</taxon>
        <taxon>Eisenbergiella</taxon>
    </lineage>
</organism>
<dbReference type="RefSeq" id="WP_154463653.1">
    <property type="nucleotide sequence ID" value="NZ_JAXDZL010000111.1"/>
</dbReference>
<dbReference type="Gene3D" id="3.40.50.300">
    <property type="entry name" value="P-loop containing nucleotide triphosphate hydrolases"/>
    <property type="match status" value="1"/>
</dbReference>
<name>A0A6N7WAA4_9FIRM</name>
<evidence type="ECO:0000313" key="2">
    <source>
        <dbReference type="Proteomes" id="UP000436047"/>
    </source>
</evidence>
<dbReference type="Proteomes" id="UP000436047">
    <property type="component" value="Unassembled WGS sequence"/>
</dbReference>
<dbReference type="Pfam" id="PF13189">
    <property type="entry name" value="Cytidylate_kin2"/>
    <property type="match status" value="1"/>
</dbReference>
<dbReference type="GeneID" id="97114388"/>
<reference evidence="1 2" key="1">
    <citation type="submission" date="2019-08" db="EMBL/GenBank/DDBJ databases">
        <title>In-depth cultivation of the pig gut microbiome towards novel bacterial diversity and tailored functional studies.</title>
        <authorList>
            <person name="Wylensek D."/>
            <person name="Hitch T.C.A."/>
            <person name="Clavel T."/>
        </authorList>
    </citation>
    <scope>NUCLEOTIDE SEQUENCE [LARGE SCALE GENOMIC DNA]</scope>
    <source>
        <strain evidence="1 2">WCA-389-WT-23B</strain>
    </source>
</reference>
<dbReference type="InterPro" id="IPR027417">
    <property type="entry name" value="P-loop_NTPase"/>
</dbReference>
<proteinExistence type="predicted"/>
<accession>A0A6N7WAA4</accession>
<protein>
    <submittedName>
        <fullName evidence="1">Cytidylate kinase-like family protein</fullName>
    </submittedName>
</protein>
<sequence length="80" mass="9260">MVPLRPIFLRLFQAQRQVIRQIARKGSCVIIGRCADYILKDYPGCLRIFIRSDPDQRRQCIRRFLAVSVISQLLSLLSGI</sequence>
<keyword evidence="2" id="KW-1185">Reference proteome</keyword>
<dbReference type="GO" id="GO:0016301">
    <property type="term" value="F:kinase activity"/>
    <property type="evidence" value="ECO:0007669"/>
    <property type="project" value="UniProtKB-KW"/>
</dbReference>
<keyword evidence="1" id="KW-0808">Transferase</keyword>
<dbReference type="EMBL" id="VUMI01000005">
    <property type="protein sequence ID" value="MSS87613.1"/>
    <property type="molecule type" value="Genomic_DNA"/>
</dbReference>